<dbReference type="RefSeq" id="WP_122965283.1">
    <property type="nucleotide sequence ID" value="NZ_BJMH01000002.1"/>
</dbReference>
<keyword evidence="1" id="KW-0472">Membrane</keyword>
<dbReference type="InterPro" id="IPR025238">
    <property type="entry name" value="DUF4184"/>
</dbReference>
<feature type="transmembrane region" description="Helical" evidence="1">
    <location>
        <begin position="232"/>
        <end position="256"/>
    </location>
</feature>
<feature type="transmembrane region" description="Helical" evidence="1">
    <location>
        <begin position="105"/>
        <end position="126"/>
    </location>
</feature>
<accession>A0A4Y3PI03</accession>
<dbReference type="Pfam" id="PF13803">
    <property type="entry name" value="DUF4184"/>
    <property type="match status" value="1"/>
</dbReference>
<evidence type="ECO:0000313" key="3">
    <source>
        <dbReference type="Proteomes" id="UP000316882"/>
    </source>
</evidence>
<organism evidence="2 3">
    <name type="scientific">Brevibacillus parabrevis</name>
    <dbReference type="NCBI Taxonomy" id="54914"/>
    <lineage>
        <taxon>Bacteria</taxon>
        <taxon>Bacillati</taxon>
        <taxon>Bacillota</taxon>
        <taxon>Bacilli</taxon>
        <taxon>Bacillales</taxon>
        <taxon>Paenibacillaceae</taxon>
        <taxon>Brevibacillus</taxon>
    </lineage>
</organism>
<sequence length="260" mass="28983">MPFTFSHPAIVLPLRKFAWVSFPALVLGSMAPDFEYFLRLAPYSVYSHTTLGLFTFDLPLVMLLYLLYRFVVEKGLLAVVPLWVAKGLAGDKGWDQANRGRGRSFFLSFVIFAYSALLGSFSHVLWDSFTHDRGSMVERFALLQQRISLAAWEVPIYKLLQHGGTLVGGLAIVYVIWRCGRERRERSIQVEQAAAHVKGLFWIGVAAVGMVVACWDALFVKGVSPVLYPLQHVVPFISGALLGVCLFAPVVSRFGLKNKA</sequence>
<evidence type="ECO:0008006" key="4">
    <source>
        <dbReference type="Google" id="ProtNLM"/>
    </source>
</evidence>
<gene>
    <name evidence="2" type="ORF">BPA01_04090</name>
</gene>
<keyword evidence="1" id="KW-0812">Transmembrane</keyword>
<protein>
    <recommendedName>
        <fullName evidence="4">DUF4184 domain-containing protein</fullName>
    </recommendedName>
</protein>
<dbReference type="STRING" id="54914.AV540_08105"/>
<comment type="caution">
    <text evidence="2">The sequence shown here is derived from an EMBL/GenBank/DDBJ whole genome shotgun (WGS) entry which is preliminary data.</text>
</comment>
<reference evidence="2 3" key="1">
    <citation type="submission" date="2019-06" db="EMBL/GenBank/DDBJ databases">
        <title>Whole genome shotgun sequence of Brevibacillus parabrevis NBRC 12334.</title>
        <authorList>
            <person name="Hosoyama A."/>
            <person name="Uohara A."/>
            <person name="Ohji S."/>
            <person name="Ichikawa N."/>
        </authorList>
    </citation>
    <scope>NUCLEOTIDE SEQUENCE [LARGE SCALE GENOMIC DNA]</scope>
    <source>
        <strain evidence="2 3">NBRC 12334</strain>
    </source>
</reference>
<feature type="transmembrane region" description="Helical" evidence="1">
    <location>
        <begin position="51"/>
        <end position="68"/>
    </location>
</feature>
<keyword evidence="3" id="KW-1185">Reference proteome</keyword>
<keyword evidence="1" id="KW-1133">Transmembrane helix</keyword>
<dbReference type="Proteomes" id="UP000316882">
    <property type="component" value="Unassembled WGS sequence"/>
</dbReference>
<feature type="transmembrane region" description="Helical" evidence="1">
    <location>
        <begin position="200"/>
        <end position="220"/>
    </location>
</feature>
<dbReference type="EMBL" id="BJMH01000002">
    <property type="protein sequence ID" value="GEB30829.1"/>
    <property type="molecule type" value="Genomic_DNA"/>
</dbReference>
<evidence type="ECO:0000256" key="1">
    <source>
        <dbReference type="SAM" id="Phobius"/>
    </source>
</evidence>
<dbReference type="AlphaFoldDB" id="A0A4Y3PI03"/>
<evidence type="ECO:0000313" key="2">
    <source>
        <dbReference type="EMBL" id="GEB30829.1"/>
    </source>
</evidence>
<feature type="transmembrane region" description="Helical" evidence="1">
    <location>
        <begin position="159"/>
        <end position="179"/>
    </location>
</feature>
<proteinExistence type="predicted"/>
<name>A0A4Y3PI03_BREPA</name>